<dbReference type="EMBL" id="GBXM01076546">
    <property type="protein sequence ID" value="JAH32031.1"/>
    <property type="molecule type" value="Transcribed_RNA"/>
</dbReference>
<name>A0A0E9RS77_ANGAN</name>
<protein>
    <submittedName>
        <fullName evidence="1">Uncharacterized protein</fullName>
    </submittedName>
</protein>
<sequence>MLFKFQLVGSHEYTQSAIGLITSGL</sequence>
<dbReference type="AlphaFoldDB" id="A0A0E9RS77"/>
<reference evidence="1" key="2">
    <citation type="journal article" date="2015" name="Fish Shellfish Immunol.">
        <title>Early steps in the European eel (Anguilla anguilla)-Vibrio vulnificus interaction in the gills: Role of the RtxA13 toxin.</title>
        <authorList>
            <person name="Callol A."/>
            <person name="Pajuelo D."/>
            <person name="Ebbesson L."/>
            <person name="Teles M."/>
            <person name="MacKenzie S."/>
            <person name="Amaro C."/>
        </authorList>
    </citation>
    <scope>NUCLEOTIDE SEQUENCE</scope>
</reference>
<accession>A0A0E9RS77</accession>
<proteinExistence type="predicted"/>
<reference evidence="1" key="1">
    <citation type="submission" date="2014-11" db="EMBL/GenBank/DDBJ databases">
        <authorList>
            <person name="Amaro Gonzalez C."/>
        </authorList>
    </citation>
    <scope>NUCLEOTIDE SEQUENCE</scope>
</reference>
<organism evidence="1">
    <name type="scientific">Anguilla anguilla</name>
    <name type="common">European freshwater eel</name>
    <name type="synonym">Muraena anguilla</name>
    <dbReference type="NCBI Taxonomy" id="7936"/>
    <lineage>
        <taxon>Eukaryota</taxon>
        <taxon>Metazoa</taxon>
        <taxon>Chordata</taxon>
        <taxon>Craniata</taxon>
        <taxon>Vertebrata</taxon>
        <taxon>Euteleostomi</taxon>
        <taxon>Actinopterygii</taxon>
        <taxon>Neopterygii</taxon>
        <taxon>Teleostei</taxon>
        <taxon>Anguilliformes</taxon>
        <taxon>Anguillidae</taxon>
        <taxon>Anguilla</taxon>
    </lineage>
</organism>
<evidence type="ECO:0000313" key="1">
    <source>
        <dbReference type="EMBL" id="JAH32031.1"/>
    </source>
</evidence>